<evidence type="ECO:0000313" key="1">
    <source>
        <dbReference type="EMBL" id="MEQ2242111.1"/>
    </source>
</evidence>
<accession>A0ABV0UBJ9</accession>
<sequence length="113" mass="12804">MHLSHDSHEHLAQVKFTPGTDLINTRHIHSYNSTIFITGLSLSRVRHMFNALDMQSGLPITGLIHTFKHVTILSLVSNMPALFYHKETFRNINDSPCLFVLLLLLPEPNDESG</sequence>
<keyword evidence="2" id="KW-1185">Reference proteome</keyword>
<proteinExistence type="predicted"/>
<organism evidence="1 2">
    <name type="scientific">Ilyodon furcidens</name>
    <name type="common">goldbreast splitfin</name>
    <dbReference type="NCBI Taxonomy" id="33524"/>
    <lineage>
        <taxon>Eukaryota</taxon>
        <taxon>Metazoa</taxon>
        <taxon>Chordata</taxon>
        <taxon>Craniata</taxon>
        <taxon>Vertebrata</taxon>
        <taxon>Euteleostomi</taxon>
        <taxon>Actinopterygii</taxon>
        <taxon>Neopterygii</taxon>
        <taxon>Teleostei</taxon>
        <taxon>Neoteleostei</taxon>
        <taxon>Acanthomorphata</taxon>
        <taxon>Ovalentaria</taxon>
        <taxon>Atherinomorphae</taxon>
        <taxon>Cyprinodontiformes</taxon>
        <taxon>Goodeidae</taxon>
        <taxon>Ilyodon</taxon>
    </lineage>
</organism>
<name>A0ABV0UBJ9_9TELE</name>
<protein>
    <submittedName>
        <fullName evidence="1">Uncharacterized protein</fullName>
    </submittedName>
</protein>
<dbReference type="EMBL" id="JAHRIQ010063218">
    <property type="protein sequence ID" value="MEQ2242111.1"/>
    <property type="molecule type" value="Genomic_DNA"/>
</dbReference>
<reference evidence="1 2" key="1">
    <citation type="submission" date="2021-06" db="EMBL/GenBank/DDBJ databases">
        <authorList>
            <person name="Palmer J.M."/>
        </authorList>
    </citation>
    <scope>NUCLEOTIDE SEQUENCE [LARGE SCALE GENOMIC DNA]</scope>
    <source>
        <strain evidence="2">if_2019</strain>
        <tissue evidence="1">Muscle</tissue>
    </source>
</reference>
<dbReference type="Proteomes" id="UP001482620">
    <property type="component" value="Unassembled WGS sequence"/>
</dbReference>
<feature type="non-terminal residue" evidence="1">
    <location>
        <position position="113"/>
    </location>
</feature>
<comment type="caution">
    <text evidence="1">The sequence shown here is derived from an EMBL/GenBank/DDBJ whole genome shotgun (WGS) entry which is preliminary data.</text>
</comment>
<gene>
    <name evidence="1" type="ORF">ILYODFUR_032484</name>
</gene>
<evidence type="ECO:0000313" key="2">
    <source>
        <dbReference type="Proteomes" id="UP001482620"/>
    </source>
</evidence>